<gene>
    <name evidence="1" type="ORF">Cvel_20611</name>
</gene>
<organism evidence="1">
    <name type="scientific">Chromera velia CCMP2878</name>
    <dbReference type="NCBI Taxonomy" id="1169474"/>
    <lineage>
        <taxon>Eukaryota</taxon>
        <taxon>Sar</taxon>
        <taxon>Alveolata</taxon>
        <taxon>Colpodellida</taxon>
        <taxon>Chromeraceae</taxon>
        <taxon>Chromera</taxon>
    </lineage>
</organism>
<name>A0A0G4G893_9ALVE</name>
<dbReference type="PhylomeDB" id="A0A0G4G893"/>
<evidence type="ECO:0000313" key="1">
    <source>
        <dbReference type="EMBL" id="CEM24564.1"/>
    </source>
</evidence>
<accession>A0A0G4G893</accession>
<dbReference type="EMBL" id="CDMZ01000954">
    <property type="protein sequence ID" value="CEM24564.1"/>
    <property type="molecule type" value="Genomic_DNA"/>
</dbReference>
<proteinExistence type="predicted"/>
<sequence length="412" mass="45790">MGWLWSQKDNSILGAFPSASYIRLVDLFSFTQAFTMKSTDGWKLWGVGEIKWASEFSDNPVCFPTARLPQTAKYVKYKGDPVTQDGWLDARGVVEEDEAPFESILESADGTSAENQLILKTRDDPQRRLITLPLLSPATSFPSLVTLLHSKQLDLTNSKHRNLIDFVLFGGTRQTDILLKLAHQKSFVIDETFRAVDQWVVTAETEQDRAGSSLSQRHAEGIIFGYSVLLRLGEMVGQIPDRPIDFSQTTFKSAQEASTHVFNRLETALMTEPGASYWTRSTKAKAAAALMTHFSRHTSFTPTRTDIFKILGIQASRLPPLPGVVDNFAFLDQQADSVALWHAGSVMGVIGGLEQKDLKAELVSLLKISAPGSSDNSRREELINQMTWECGHTSTVCRGVLQVCWSLRSCLL</sequence>
<reference evidence="1" key="1">
    <citation type="submission" date="2014-11" db="EMBL/GenBank/DDBJ databases">
        <authorList>
            <person name="Otto D Thomas"/>
            <person name="Naeem Raeece"/>
        </authorList>
    </citation>
    <scope>NUCLEOTIDE SEQUENCE</scope>
</reference>
<protein>
    <submittedName>
        <fullName evidence="1">Uncharacterized protein</fullName>
    </submittedName>
</protein>
<dbReference type="VEuPathDB" id="CryptoDB:Cvel_20611"/>
<dbReference type="AlphaFoldDB" id="A0A0G4G893"/>